<proteinExistence type="predicted"/>
<reference evidence="1 2" key="1">
    <citation type="submission" date="2019-07" db="EMBL/GenBank/DDBJ databases">
        <authorList>
            <person name="Jastrzebski P J."/>
            <person name="Paukszto L."/>
            <person name="Jastrzebski P J."/>
        </authorList>
    </citation>
    <scope>NUCLEOTIDE SEQUENCE [LARGE SCALE GENOMIC DNA]</scope>
    <source>
        <strain evidence="1 2">WMS-il1</strain>
    </source>
</reference>
<dbReference type="AlphaFoldDB" id="A0A564YA87"/>
<evidence type="ECO:0000313" key="2">
    <source>
        <dbReference type="Proteomes" id="UP000321570"/>
    </source>
</evidence>
<dbReference type="EMBL" id="CABIJS010000123">
    <property type="protein sequence ID" value="VUZ44160.1"/>
    <property type="molecule type" value="Genomic_DNA"/>
</dbReference>
<gene>
    <name evidence="1" type="ORF">WMSIL1_LOCUS4609</name>
</gene>
<keyword evidence="2" id="KW-1185">Reference proteome</keyword>
<accession>A0A564YA87</accession>
<sequence length="166" mass="18507">MNKCWPSLLQNLCNQIHEDLDARTRPYITCARAIHSNSEIDTIESATISSVCSKDDKTDQSDSPSSASFFSCKEEVDKEDSLKQTTPDASGIEKVPKSVIQSSLINPALPPNFCTFQDWLESLDRTKKSSVLISMEKVLSMVNDGYQYATPVFDCYVFKGEDGDFV</sequence>
<dbReference type="Proteomes" id="UP000321570">
    <property type="component" value="Unassembled WGS sequence"/>
</dbReference>
<protein>
    <submittedName>
        <fullName evidence="1">Uncharacterized protein</fullName>
    </submittedName>
</protein>
<name>A0A564YA87_HYMDI</name>
<evidence type="ECO:0000313" key="1">
    <source>
        <dbReference type="EMBL" id="VUZ44160.1"/>
    </source>
</evidence>
<organism evidence="1 2">
    <name type="scientific">Hymenolepis diminuta</name>
    <name type="common">Rat tapeworm</name>
    <dbReference type="NCBI Taxonomy" id="6216"/>
    <lineage>
        <taxon>Eukaryota</taxon>
        <taxon>Metazoa</taxon>
        <taxon>Spiralia</taxon>
        <taxon>Lophotrochozoa</taxon>
        <taxon>Platyhelminthes</taxon>
        <taxon>Cestoda</taxon>
        <taxon>Eucestoda</taxon>
        <taxon>Cyclophyllidea</taxon>
        <taxon>Hymenolepididae</taxon>
        <taxon>Hymenolepis</taxon>
    </lineage>
</organism>